<dbReference type="GO" id="GO:0003676">
    <property type="term" value="F:nucleic acid binding"/>
    <property type="evidence" value="ECO:0007669"/>
    <property type="project" value="InterPro"/>
</dbReference>
<dbReference type="AlphaFoldDB" id="A0A0F9LS77"/>
<evidence type="ECO:0000256" key="11">
    <source>
        <dbReference type="ARBA" id="ARBA00023204"/>
    </source>
</evidence>
<keyword evidence="7" id="KW-0227">DNA damage</keyword>
<evidence type="ECO:0000256" key="2">
    <source>
        <dbReference type="ARBA" id="ARBA00004496"/>
    </source>
</evidence>
<protein>
    <recommendedName>
        <fullName evidence="13">Holliday junction resolvase RecU</fullName>
    </recommendedName>
</protein>
<evidence type="ECO:0000256" key="5">
    <source>
        <dbReference type="ARBA" id="ARBA00022723"/>
    </source>
</evidence>
<keyword evidence="3" id="KW-0963">Cytoplasm</keyword>
<dbReference type="GO" id="GO:0005737">
    <property type="term" value="C:cytoplasm"/>
    <property type="evidence" value="ECO:0007669"/>
    <property type="project" value="UniProtKB-SubCell"/>
</dbReference>
<comment type="similarity">
    <text evidence="12">Belongs to the RecU family.</text>
</comment>
<evidence type="ECO:0000256" key="8">
    <source>
        <dbReference type="ARBA" id="ARBA00022801"/>
    </source>
</evidence>
<name>A0A0F9LS77_9ZZZZ</name>
<evidence type="ECO:0000256" key="12">
    <source>
        <dbReference type="ARBA" id="ARBA00023447"/>
    </source>
</evidence>
<feature type="non-terminal residue" evidence="14">
    <location>
        <position position="77"/>
    </location>
</feature>
<dbReference type="Gene3D" id="3.40.1350.10">
    <property type="match status" value="1"/>
</dbReference>
<keyword evidence="5" id="KW-0479">Metal-binding</keyword>
<dbReference type="Pfam" id="PF03838">
    <property type="entry name" value="RecU"/>
    <property type="match status" value="1"/>
</dbReference>
<comment type="caution">
    <text evidence="14">The sequence shown here is derived from an EMBL/GenBank/DDBJ whole genome shotgun (WGS) entry which is preliminary data.</text>
</comment>
<evidence type="ECO:0000256" key="13">
    <source>
        <dbReference type="ARBA" id="ARBA00029523"/>
    </source>
</evidence>
<comment type="subcellular location">
    <subcellularLocation>
        <location evidence="2">Cytoplasm</location>
    </subcellularLocation>
</comment>
<evidence type="ECO:0000256" key="1">
    <source>
        <dbReference type="ARBA" id="ARBA00001946"/>
    </source>
</evidence>
<proteinExistence type="inferred from homology"/>
<dbReference type="InterPro" id="IPR004612">
    <property type="entry name" value="Resolv_RecU"/>
</dbReference>
<evidence type="ECO:0000256" key="3">
    <source>
        <dbReference type="ARBA" id="ARBA00022490"/>
    </source>
</evidence>
<dbReference type="GO" id="GO:0006281">
    <property type="term" value="P:DNA repair"/>
    <property type="evidence" value="ECO:0007669"/>
    <property type="project" value="UniProtKB-KW"/>
</dbReference>
<dbReference type="EMBL" id="LAZR01010384">
    <property type="protein sequence ID" value="KKM67230.1"/>
    <property type="molecule type" value="Genomic_DNA"/>
</dbReference>
<evidence type="ECO:0000256" key="10">
    <source>
        <dbReference type="ARBA" id="ARBA00023172"/>
    </source>
</evidence>
<dbReference type="GO" id="GO:0004519">
    <property type="term" value="F:endonuclease activity"/>
    <property type="evidence" value="ECO:0007669"/>
    <property type="project" value="UniProtKB-KW"/>
</dbReference>
<evidence type="ECO:0000256" key="9">
    <source>
        <dbReference type="ARBA" id="ARBA00022842"/>
    </source>
</evidence>
<dbReference type="InterPro" id="IPR011335">
    <property type="entry name" value="Restrct_endonuc-II-like"/>
</dbReference>
<keyword evidence="4" id="KW-0540">Nuclease</keyword>
<keyword evidence="11" id="KW-0234">DNA repair</keyword>
<dbReference type="SUPFAM" id="SSF52980">
    <property type="entry name" value="Restriction endonuclease-like"/>
    <property type="match status" value="1"/>
</dbReference>
<evidence type="ECO:0000256" key="6">
    <source>
        <dbReference type="ARBA" id="ARBA00022759"/>
    </source>
</evidence>
<keyword evidence="10" id="KW-0233">DNA recombination</keyword>
<keyword evidence="9" id="KW-0460">Magnesium</keyword>
<evidence type="ECO:0000313" key="14">
    <source>
        <dbReference type="EMBL" id="KKM67230.1"/>
    </source>
</evidence>
<keyword evidence="8" id="KW-0378">Hydrolase</keyword>
<comment type="cofactor">
    <cofactor evidence="1">
        <name>Mg(2+)</name>
        <dbReference type="ChEBI" id="CHEBI:18420"/>
    </cofactor>
</comment>
<dbReference type="GO" id="GO:0016787">
    <property type="term" value="F:hydrolase activity"/>
    <property type="evidence" value="ECO:0007669"/>
    <property type="project" value="UniProtKB-KW"/>
</dbReference>
<organism evidence="14">
    <name type="scientific">marine sediment metagenome</name>
    <dbReference type="NCBI Taxonomy" id="412755"/>
    <lineage>
        <taxon>unclassified sequences</taxon>
        <taxon>metagenomes</taxon>
        <taxon>ecological metagenomes</taxon>
    </lineage>
</organism>
<accession>A0A0F9LS77</accession>
<dbReference type="GO" id="GO:0046872">
    <property type="term" value="F:metal ion binding"/>
    <property type="evidence" value="ECO:0007669"/>
    <property type="project" value="UniProtKB-KW"/>
</dbReference>
<sequence length="77" mass="9032">MEKHGFDFQVFYKGQFYAFECKETHAQRLPLSNIKTHQLIELLAVQQQGGEAFILCHFVREESMVMFPIRAVADARR</sequence>
<gene>
    <name evidence="14" type="ORF">LCGC14_1473300</name>
</gene>
<dbReference type="InterPro" id="IPR011856">
    <property type="entry name" value="tRNA_endonuc-like_dom_sf"/>
</dbReference>
<evidence type="ECO:0000256" key="7">
    <source>
        <dbReference type="ARBA" id="ARBA00022763"/>
    </source>
</evidence>
<evidence type="ECO:0000256" key="4">
    <source>
        <dbReference type="ARBA" id="ARBA00022722"/>
    </source>
</evidence>
<dbReference type="GO" id="GO:0006310">
    <property type="term" value="P:DNA recombination"/>
    <property type="evidence" value="ECO:0007669"/>
    <property type="project" value="UniProtKB-KW"/>
</dbReference>
<keyword evidence="6" id="KW-0255">Endonuclease</keyword>
<reference evidence="14" key="1">
    <citation type="journal article" date="2015" name="Nature">
        <title>Complex archaea that bridge the gap between prokaryotes and eukaryotes.</title>
        <authorList>
            <person name="Spang A."/>
            <person name="Saw J.H."/>
            <person name="Jorgensen S.L."/>
            <person name="Zaremba-Niedzwiedzka K."/>
            <person name="Martijn J."/>
            <person name="Lind A.E."/>
            <person name="van Eijk R."/>
            <person name="Schleper C."/>
            <person name="Guy L."/>
            <person name="Ettema T.J."/>
        </authorList>
    </citation>
    <scope>NUCLEOTIDE SEQUENCE</scope>
</reference>